<dbReference type="AlphaFoldDB" id="A0A9X3CBQ9"/>
<evidence type="ECO:0000256" key="3">
    <source>
        <dbReference type="SAM" id="Phobius"/>
    </source>
</evidence>
<sequence length="524" mass="59603">MKEQELSKKFNQFRISLKPSQFNSIEFLSTHAEAIKATDPELSIRIFKRVRNLQANAVKRTDKKIRTRTKNSSIDPPPEEQLIEEKEVEIKSAQHTDTKKRSSSEAKHLTEEEGEKVTIDESESRQALEKPGLELQQDEFVEERNNLSFYATCRNWIGLNSFKVFVVFPVLLFTFYQTIWASPRYESRTQLIVQQPDGMATMDASMALLSGLGVNTANTDTQLAQAYIYSNDMLTFLNSELGLREHFEGNGDFFSRMHAWNSQEDFIAYFAKRVVVEIDEKSQVITVYSQAFTEDFAQRLATAIADKAEWYINDIGHQLADAQLKFIRGEHELVEQRLQKAQTDLLTFQQQYNLLNPEAEGSALSQIAYGIEGQIASKRAELKALKSIMSESAPQVVNLENQLRALVSQLDIEKQRLTQQGQTNAAPEREGDQLSVSEVLAKFADLKIELELALKAFTSSTISLEKSRIEAYRQLKYLVVVESPTLPEDNSYPQAIYNITLLSVLLLMLYGIGRIVLATIEELK</sequence>
<feature type="compositionally biased region" description="Basic and acidic residues" evidence="2">
    <location>
        <begin position="83"/>
        <end position="131"/>
    </location>
</feature>
<dbReference type="PANTHER" id="PTHR32309">
    <property type="entry name" value="TYROSINE-PROTEIN KINASE"/>
    <property type="match status" value="1"/>
</dbReference>
<dbReference type="RefSeq" id="WP_265686524.1">
    <property type="nucleotide sequence ID" value="NZ_JAKRRX010000010.1"/>
</dbReference>
<evidence type="ECO:0000313" key="4">
    <source>
        <dbReference type="EMBL" id="MCW8332809.1"/>
    </source>
</evidence>
<dbReference type="PANTHER" id="PTHR32309:SF13">
    <property type="entry name" value="FERRIC ENTEROBACTIN TRANSPORT PROTEIN FEPE"/>
    <property type="match status" value="1"/>
</dbReference>
<name>A0A9X3CBQ9_9VIBR</name>
<comment type="caution">
    <text evidence="4">The sequence shown here is derived from an EMBL/GenBank/DDBJ whole genome shotgun (WGS) entry which is preliminary data.</text>
</comment>
<evidence type="ECO:0000313" key="5">
    <source>
        <dbReference type="Proteomes" id="UP001155586"/>
    </source>
</evidence>
<reference evidence="4" key="1">
    <citation type="submission" date="2022-02" db="EMBL/GenBank/DDBJ databases">
        <title>Vibrio sp. nov., a new bacterium isolated from Bohai sea, China.</title>
        <authorList>
            <person name="Yuan Y."/>
        </authorList>
    </citation>
    <scope>NUCLEOTIDE SEQUENCE</scope>
    <source>
        <strain evidence="4">DBSS07</strain>
    </source>
</reference>
<feature type="transmembrane region" description="Helical" evidence="3">
    <location>
        <begin position="164"/>
        <end position="182"/>
    </location>
</feature>
<dbReference type="Proteomes" id="UP001155586">
    <property type="component" value="Unassembled WGS sequence"/>
</dbReference>
<dbReference type="EMBL" id="JAKRRX010000010">
    <property type="protein sequence ID" value="MCW8332809.1"/>
    <property type="molecule type" value="Genomic_DNA"/>
</dbReference>
<accession>A0A9X3CBQ9</accession>
<dbReference type="GO" id="GO:0004713">
    <property type="term" value="F:protein tyrosine kinase activity"/>
    <property type="evidence" value="ECO:0007669"/>
    <property type="project" value="TreeGrafter"/>
</dbReference>
<organism evidence="4 5">
    <name type="scientific">Vibrio paucivorans</name>
    <dbReference type="NCBI Taxonomy" id="2829489"/>
    <lineage>
        <taxon>Bacteria</taxon>
        <taxon>Pseudomonadati</taxon>
        <taxon>Pseudomonadota</taxon>
        <taxon>Gammaproteobacteria</taxon>
        <taxon>Vibrionales</taxon>
        <taxon>Vibrionaceae</taxon>
        <taxon>Vibrio</taxon>
    </lineage>
</organism>
<dbReference type="InterPro" id="IPR050445">
    <property type="entry name" value="Bact_polysacc_biosynth/exp"/>
</dbReference>
<keyword evidence="3" id="KW-1133">Transmembrane helix</keyword>
<feature type="coiled-coil region" evidence="1">
    <location>
        <begin position="324"/>
        <end position="351"/>
    </location>
</feature>
<protein>
    <submittedName>
        <fullName evidence="4">Lipopolysaccharide biosynthesis protein</fullName>
    </submittedName>
</protein>
<feature type="transmembrane region" description="Helical" evidence="3">
    <location>
        <begin position="495"/>
        <end position="517"/>
    </location>
</feature>
<keyword evidence="3" id="KW-0472">Membrane</keyword>
<evidence type="ECO:0000256" key="1">
    <source>
        <dbReference type="SAM" id="Coils"/>
    </source>
</evidence>
<feature type="region of interest" description="Disordered" evidence="2">
    <location>
        <begin position="61"/>
        <end position="131"/>
    </location>
</feature>
<keyword evidence="5" id="KW-1185">Reference proteome</keyword>
<dbReference type="GO" id="GO:0005886">
    <property type="term" value="C:plasma membrane"/>
    <property type="evidence" value="ECO:0007669"/>
    <property type="project" value="TreeGrafter"/>
</dbReference>
<gene>
    <name evidence="4" type="ORF">MD483_03055</name>
</gene>
<proteinExistence type="predicted"/>
<evidence type="ECO:0000256" key="2">
    <source>
        <dbReference type="SAM" id="MobiDB-lite"/>
    </source>
</evidence>
<keyword evidence="1" id="KW-0175">Coiled coil</keyword>
<keyword evidence="3" id="KW-0812">Transmembrane</keyword>